<dbReference type="InterPro" id="IPR001229">
    <property type="entry name" value="Jacalin-like_lectin_dom"/>
</dbReference>
<dbReference type="Proteomes" id="UP000579812">
    <property type="component" value="Unassembled WGS sequence"/>
</dbReference>
<dbReference type="Pfam" id="PF01419">
    <property type="entry name" value="Jacalin"/>
    <property type="match status" value="1"/>
</dbReference>
<dbReference type="InterPro" id="IPR036404">
    <property type="entry name" value="Jacalin-like_lectin_dom_sf"/>
</dbReference>
<reference evidence="2 3" key="1">
    <citation type="submission" date="2020-04" db="EMBL/GenBank/DDBJ databases">
        <title>Chromosome-level genome assembly of a cyprinid fish Onychostoma macrolepis by integration of Nanopore Sequencing, Bionano and Hi-C technology.</title>
        <authorList>
            <person name="Wang D."/>
        </authorList>
    </citation>
    <scope>NUCLEOTIDE SEQUENCE [LARGE SCALE GENOMIC DNA]</scope>
    <source>
        <strain evidence="2">SWU-2019</strain>
        <tissue evidence="2">Muscle</tissue>
    </source>
</reference>
<dbReference type="AlphaFoldDB" id="A0A7J6D4Y8"/>
<protein>
    <recommendedName>
        <fullName evidence="1">Jacalin-type lectin domain-containing protein</fullName>
    </recommendedName>
</protein>
<dbReference type="Gene3D" id="2.100.10.30">
    <property type="entry name" value="Jacalin-like lectin domain"/>
    <property type="match status" value="1"/>
</dbReference>
<sequence>MADLERPQFGAQTVIVGGPGGDDFSFKSASYVTFKKLNITYSERTLNSIQVIFNCGQMIKVGNSAGSHSQEIVFDEYDKIISAKLWPNRAGNRCGGFEFVVVKSNGIKTTLSVKCKQLGEPVSFTVKSGKIHGITGRSGDEIDALGFYFI</sequence>
<feature type="domain" description="Jacalin-type lectin" evidence="1">
    <location>
        <begin position="16"/>
        <end position="148"/>
    </location>
</feature>
<accession>A0A7J6D4Y8</accession>
<evidence type="ECO:0000313" key="2">
    <source>
        <dbReference type="EMBL" id="KAF4114145.1"/>
    </source>
</evidence>
<keyword evidence="3" id="KW-1185">Reference proteome</keyword>
<dbReference type="SUPFAM" id="SSF51101">
    <property type="entry name" value="Mannose-binding lectins"/>
    <property type="match status" value="1"/>
</dbReference>
<dbReference type="OrthoDB" id="8954335at2759"/>
<organism evidence="2 3">
    <name type="scientific">Onychostoma macrolepis</name>
    <dbReference type="NCBI Taxonomy" id="369639"/>
    <lineage>
        <taxon>Eukaryota</taxon>
        <taxon>Metazoa</taxon>
        <taxon>Chordata</taxon>
        <taxon>Craniata</taxon>
        <taxon>Vertebrata</taxon>
        <taxon>Euteleostomi</taxon>
        <taxon>Actinopterygii</taxon>
        <taxon>Neopterygii</taxon>
        <taxon>Teleostei</taxon>
        <taxon>Ostariophysi</taxon>
        <taxon>Cypriniformes</taxon>
        <taxon>Cyprinidae</taxon>
        <taxon>Acrossocheilinae</taxon>
        <taxon>Onychostoma</taxon>
    </lineage>
</organism>
<name>A0A7J6D4Y8_9TELE</name>
<evidence type="ECO:0000313" key="3">
    <source>
        <dbReference type="Proteomes" id="UP000579812"/>
    </source>
</evidence>
<comment type="caution">
    <text evidence="2">The sequence shown here is derived from an EMBL/GenBank/DDBJ whole genome shotgun (WGS) entry which is preliminary data.</text>
</comment>
<evidence type="ECO:0000259" key="1">
    <source>
        <dbReference type="Pfam" id="PF01419"/>
    </source>
</evidence>
<proteinExistence type="predicted"/>
<dbReference type="EMBL" id="JAAMOB010000004">
    <property type="protein sequence ID" value="KAF4114145.1"/>
    <property type="molecule type" value="Genomic_DNA"/>
</dbReference>
<gene>
    <name evidence="2" type="ORF">G5714_004368</name>
</gene>